<dbReference type="FunFam" id="3.40.430.10:FF:000001">
    <property type="entry name" value="Dihydrofolate reductase"/>
    <property type="match status" value="1"/>
</dbReference>
<dbReference type="GO" id="GO:0004146">
    <property type="term" value="F:dihydrofolate reductase activity"/>
    <property type="evidence" value="ECO:0007669"/>
    <property type="project" value="UniProtKB-EC"/>
</dbReference>
<dbReference type="GO" id="GO:0006730">
    <property type="term" value="P:one-carbon metabolic process"/>
    <property type="evidence" value="ECO:0007669"/>
    <property type="project" value="UniProtKB-KW"/>
</dbReference>
<dbReference type="EC" id="1.5.1.3" evidence="3 8"/>
<keyword evidence="5 8" id="KW-0521">NADP</keyword>
<dbReference type="GO" id="GO:0005829">
    <property type="term" value="C:cytosol"/>
    <property type="evidence" value="ECO:0007669"/>
    <property type="project" value="TreeGrafter"/>
</dbReference>
<dbReference type="GO" id="GO:0016301">
    <property type="term" value="F:kinase activity"/>
    <property type="evidence" value="ECO:0007669"/>
    <property type="project" value="UniProtKB-KW"/>
</dbReference>
<keyword evidence="10" id="KW-0418">Kinase</keyword>
<comment type="pathway">
    <text evidence="1 8">Cofactor biosynthesis; tetrahydrofolate biosynthesis; 5,6,7,8-tetrahydrofolate from 7,8-dihydrofolate: step 1/1.</text>
</comment>
<dbReference type="PROSITE" id="PS51330">
    <property type="entry name" value="DHFR_2"/>
    <property type="match status" value="1"/>
</dbReference>
<dbReference type="Proteomes" id="UP000187526">
    <property type="component" value="Unassembled WGS sequence"/>
</dbReference>
<dbReference type="PANTHER" id="PTHR48069">
    <property type="entry name" value="DIHYDROFOLATE REDUCTASE"/>
    <property type="match status" value="1"/>
</dbReference>
<accession>A0A1R1I2Q3</accession>
<dbReference type="EMBL" id="MTHD01000004">
    <property type="protein sequence ID" value="OMG52894.1"/>
    <property type="molecule type" value="Genomic_DNA"/>
</dbReference>
<dbReference type="GO" id="GO:0070401">
    <property type="term" value="F:NADP+ binding"/>
    <property type="evidence" value="ECO:0007669"/>
    <property type="project" value="UniProtKB-ARBA"/>
</dbReference>
<sequence length="164" mass="18036">MPEIILIAAIARNGVIGKDNRLLWNIPEDMAHFKALTAGHAVLMGRKTWESLPERFRPLPGRRNIVISRQTDYVAPGAEVAMTPEKGISIASTAEKLFVIGGAEIYALMLPLADRLELTEVDLAPDGDAWFPEIPQERWEITASSSAVSASGVPVCFKSMRRRP</sequence>
<organism evidence="10 11">
    <name type="scientific">Azonexus hydrophilus</name>
    <dbReference type="NCBI Taxonomy" id="418702"/>
    <lineage>
        <taxon>Bacteria</taxon>
        <taxon>Pseudomonadati</taxon>
        <taxon>Pseudomonadota</taxon>
        <taxon>Betaproteobacteria</taxon>
        <taxon>Rhodocyclales</taxon>
        <taxon>Azonexaceae</taxon>
        <taxon>Azonexus</taxon>
    </lineage>
</organism>
<comment type="function">
    <text evidence="7 8">Key enzyme in folate metabolism. Catalyzes an essential reaction for de novo glycine and purine synthesis, and for DNA precursor synthesis.</text>
</comment>
<dbReference type="UniPathway" id="UPA00077">
    <property type="reaction ID" value="UER00158"/>
</dbReference>
<gene>
    <name evidence="10" type="ORF">BJN45_11600</name>
</gene>
<evidence type="ECO:0000256" key="1">
    <source>
        <dbReference type="ARBA" id="ARBA00004903"/>
    </source>
</evidence>
<dbReference type="RefSeq" id="WP_076095413.1">
    <property type="nucleotide sequence ID" value="NZ_MTHD01000004.1"/>
</dbReference>
<evidence type="ECO:0000259" key="9">
    <source>
        <dbReference type="PROSITE" id="PS51330"/>
    </source>
</evidence>
<keyword evidence="4 8" id="KW-0554">One-carbon metabolism</keyword>
<keyword evidence="11" id="KW-1185">Reference proteome</keyword>
<dbReference type="STRING" id="418702.BJN45_11600"/>
<proteinExistence type="inferred from homology"/>
<reference evidence="10 11" key="1">
    <citation type="submission" date="2016-10" db="EMBL/GenBank/DDBJ databases">
        <title>Alkaliphiles isolated from bioreactors.</title>
        <authorList>
            <person name="Salah Z."/>
            <person name="Rout S.P."/>
            <person name="Humphreys P.N."/>
        </authorList>
    </citation>
    <scope>NUCLEOTIDE SEQUENCE [LARGE SCALE GENOMIC DNA]</scope>
    <source>
        <strain evidence="10 11">ZS02</strain>
    </source>
</reference>
<evidence type="ECO:0000256" key="5">
    <source>
        <dbReference type="ARBA" id="ARBA00022857"/>
    </source>
</evidence>
<comment type="catalytic activity">
    <reaction evidence="8">
        <text>(6S)-5,6,7,8-tetrahydrofolate + NADP(+) = 7,8-dihydrofolate + NADPH + H(+)</text>
        <dbReference type="Rhea" id="RHEA:15009"/>
        <dbReference type="ChEBI" id="CHEBI:15378"/>
        <dbReference type="ChEBI" id="CHEBI:57451"/>
        <dbReference type="ChEBI" id="CHEBI:57453"/>
        <dbReference type="ChEBI" id="CHEBI:57783"/>
        <dbReference type="ChEBI" id="CHEBI:58349"/>
        <dbReference type="EC" id="1.5.1.3"/>
    </reaction>
</comment>
<comment type="caution">
    <text evidence="10">The sequence shown here is derived from an EMBL/GenBank/DDBJ whole genome shotgun (WGS) entry which is preliminary data.</text>
</comment>
<evidence type="ECO:0000256" key="8">
    <source>
        <dbReference type="PIRNR" id="PIRNR000194"/>
    </source>
</evidence>
<dbReference type="Pfam" id="PF00186">
    <property type="entry name" value="DHFR_1"/>
    <property type="match status" value="1"/>
</dbReference>
<evidence type="ECO:0000256" key="4">
    <source>
        <dbReference type="ARBA" id="ARBA00022563"/>
    </source>
</evidence>
<dbReference type="GO" id="GO:0046655">
    <property type="term" value="P:folic acid metabolic process"/>
    <property type="evidence" value="ECO:0007669"/>
    <property type="project" value="TreeGrafter"/>
</dbReference>
<dbReference type="Gene3D" id="3.40.430.10">
    <property type="entry name" value="Dihydrofolate Reductase, subunit A"/>
    <property type="match status" value="1"/>
</dbReference>
<dbReference type="SUPFAM" id="SSF53597">
    <property type="entry name" value="Dihydrofolate reductase-like"/>
    <property type="match status" value="1"/>
</dbReference>
<name>A0A1R1I2Q3_9RHOO</name>
<keyword evidence="6 8" id="KW-0560">Oxidoreductase</keyword>
<dbReference type="PRINTS" id="PR00070">
    <property type="entry name" value="DHFR"/>
</dbReference>
<dbReference type="InterPro" id="IPR001796">
    <property type="entry name" value="DHFR_dom"/>
</dbReference>
<evidence type="ECO:0000256" key="2">
    <source>
        <dbReference type="ARBA" id="ARBA00009539"/>
    </source>
</evidence>
<evidence type="ECO:0000256" key="7">
    <source>
        <dbReference type="ARBA" id="ARBA00025067"/>
    </source>
</evidence>
<dbReference type="PIRSF" id="PIRSF000194">
    <property type="entry name" value="DHFR"/>
    <property type="match status" value="1"/>
</dbReference>
<dbReference type="GO" id="GO:0046654">
    <property type="term" value="P:tetrahydrofolate biosynthetic process"/>
    <property type="evidence" value="ECO:0007669"/>
    <property type="project" value="UniProtKB-UniPathway"/>
</dbReference>
<dbReference type="PANTHER" id="PTHR48069:SF3">
    <property type="entry name" value="DIHYDROFOLATE REDUCTASE"/>
    <property type="match status" value="1"/>
</dbReference>
<keyword evidence="10" id="KW-0808">Transferase</keyword>
<dbReference type="CDD" id="cd00209">
    <property type="entry name" value="DHFR"/>
    <property type="match status" value="1"/>
</dbReference>
<dbReference type="OrthoDB" id="9804315at2"/>
<dbReference type="InterPro" id="IPR012259">
    <property type="entry name" value="DHFR"/>
</dbReference>
<evidence type="ECO:0000313" key="11">
    <source>
        <dbReference type="Proteomes" id="UP000187526"/>
    </source>
</evidence>
<dbReference type="AlphaFoldDB" id="A0A1R1I2Q3"/>
<dbReference type="InterPro" id="IPR024072">
    <property type="entry name" value="DHFR-like_dom_sf"/>
</dbReference>
<protein>
    <recommendedName>
        <fullName evidence="3 8">Dihydrofolate reductase</fullName>
        <ecNumber evidence="3 8">1.5.1.3</ecNumber>
    </recommendedName>
</protein>
<dbReference type="GO" id="GO:0046452">
    <property type="term" value="P:dihydrofolate metabolic process"/>
    <property type="evidence" value="ECO:0007669"/>
    <property type="project" value="TreeGrafter"/>
</dbReference>
<evidence type="ECO:0000256" key="3">
    <source>
        <dbReference type="ARBA" id="ARBA00012856"/>
    </source>
</evidence>
<evidence type="ECO:0000313" key="10">
    <source>
        <dbReference type="EMBL" id="OMG52894.1"/>
    </source>
</evidence>
<evidence type="ECO:0000256" key="6">
    <source>
        <dbReference type="ARBA" id="ARBA00023002"/>
    </source>
</evidence>
<feature type="domain" description="DHFR" evidence="9">
    <location>
        <begin position="3"/>
        <end position="164"/>
    </location>
</feature>
<comment type="similarity">
    <text evidence="2 8">Belongs to the dihydrofolate reductase family.</text>
</comment>